<sequence>MNFLLFFQVPTTYWPRPMMQAIDNSNLKTKRGNAWCIGPDFPAKHYLDYTYNTMKILGNDRPLFSYSWLSETAHDNVNGGHRVDKYFKAFFDKMDRDGILNSTAVFFISDHGFRFGSFRATAQGRYEDMLPYGFVLLPDEYYNVNPIALANLKVNSRRLVTVYDLHATLLELADMWSEGRATRTANGFSLFSNIVPDDRTCADAEIDFQFCSCFESQPYDRKGPLATSLGQFVMKTINKIVADNNGTSKCLRWVIRTIDDFTRLSQGEHWTDMFKISLSTNPKGQFEVVATFLRNATLKNPTQWKLQADVDRTDWFSTNAKCVKGTKFERYCYCK</sequence>
<reference evidence="1 2" key="1">
    <citation type="journal article" date="2017" name="Gigascience">
        <title>Draft genome of the honey bee ectoparasitic mite, Tropilaelaps mercedesae, is shaped by the parasitic life history.</title>
        <authorList>
            <person name="Dong X."/>
            <person name="Armstrong S.D."/>
            <person name="Xia D."/>
            <person name="Makepeace B.L."/>
            <person name="Darby A.C."/>
            <person name="Kadowaki T."/>
        </authorList>
    </citation>
    <scope>NUCLEOTIDE SEQUENCE [LARGE SCALE GENOMIC DNA]</scope>
    <source>
        <strain evidence="1">Wuxi-XJTLU</strain>
    </source>
</reference>
<proteinExistence type="predicted"/>
<dbReference type="Pfam" id="PF02995">
    <property type="entry name" value="DUF229"/>
    <property type="match status" value="1"/>
</dbReference>
<dbReference type="Gene3D" id="3.40.720.10">
    <property type="entry name" value="Alkaline Phosphatase, subunit A"/>
    <property type="match status" value="1"/>
</dbReference>
<comment type="caution">
    <text evidence="1">The sequence shown here is derived from an EMBL/GenBank/DDBJ whole genome shotgun (WGS) entry which is preliminary data.</text>
</comment>
<name>A0A1V9X723_9ACAR</name>
<dbReference type="AlphaFoldDB" id="A0A1V9X723"/>
<dbReference type="PANTHER" id="PTHR10974">
    <property type="entry name" value="FI08016P-RELATED"/>
    <property type="match status" value="1"/>
</dbReference>
<organism evidence="1 2">
    <name type="scientific">Tropilaelaps mercedesae</name>
    <dbReference type="NCBI Taxonomy" id="418985"/>
    <lineage>
        <taxon>Eukaryota</taxon>
        <taxon>Metazoa</taxon>
        <taxon>Ecdysozoa</taxon>
        <taxon>Arthropoda</taxon>
        <taxon>Chelicerata</taxon>
        <taxon>Arachnida</taxon>
        <taxon>Acari</taxon>
        <taxon>Parasitiformes</taxon>
        <taxon>Mesostigmata</taxon>
        <taxon>Gamasina</taxon>
        <taxon>Dermanyssoidea</taxon>
        <taxon>Laelapidae</taxon>
        <taxon>Tropilaelaps</taxon>
    </lineage>
</organism>
<dbReference type="InterPro" id="IPR004245">
    <property type="entry name" value="DUF229"/>
</dbReference>
<dbReference type="STRING" id="418985.A0A1V9X723"/>
<evidence type="ECO:0000313" key="2">
    <source>
        <dbReference type="Proteomes" id="UP000192247"/>
    </source>
</evidence>
<evidence type="ECO:0008006" key="3">
    <source>
        <dbReference type="Google" id="ProtNLM"/>
    </source>
</evidence>
<protein>
    <recommendedName>
        <fullName evidence="3">Sulfatase N-terminal domain-containing protein</fullName>
    </recommendedName>
</protein>
<dbReference type="Proteomes" id="UP000192247">
    <property type="component" value="Unassembled WGS sequence"/>
</dbReference>
<dbReference type="OrthoDB" id="6513999at2759"/>
<accession>A0A1V9X723</accession>
<dbReference type="SUPFAM" id="SSF53649">
    <property type="entry name" value="Alkaline phosphatase-like"/>
    <property type="match status" value="1"/>
</dbReference>
<dbReference type="GO" id="GO:0005615">
    <property type="term" value="C:extracellular space"/>
    <property type="evidence" value="ECO:0007669"/>
    <property type="project" value="TreeGrafter"/>
</dbReference>
<keyword evidence="2" id="KW-1185">Reference proteome</keyword>
<evidence type="ECO:0000313" key="1">
    <source>
        <dbReference type="EMBL" id="OQR69380.1"/>
    </source>
</evidence>
<dbReference type="PANTHER" id="PTHR10974:SF1">
    <property type="entry name" value="FI08016P-RELATED"/>
    <property type="match status" value="1"/>
</dbReference>
<dbReference type="InterPro" id="IPR017850">
    <property type="entry name" value="Alkaline_phosphatase_core_sf"/>
</dbReference>
<gene>
    <name evidence="1" type="ORF">BIW11_12296</name>
</gene>
<dbReference type="InParanoid" id="A0A1V9X723"/>
<dbReference type="EMBL" id="MNPL01021326">
    <property type="protein sequence ID" value="OQR69380.1"/>
    <property type="molecule type" value="Genomic_DNA"/>
</dbReference>